<dbReference type="InterPro" id="IPR025667">
    <property type="entry name" value="SprB_repeat"/>
</dbReference>
<evidence type="ECO:0000313" key="3">
    <source>
        <dbReference type="Proteomes" id="UP000559010"/>
    </source>
</evidence>
<evidence type="ECO:0000259" key="1">
    <source>
        <dbReference type="Pfam" id="PF18962"/>
    </source>
</evidence>
<organism evidence="2 3">
    <name type="scientific">Marinigracilibium pacificum</name>
    <dbReference type="NCBI Taxonomy" id="2729599"/>
    <lineage>
        <taxon>Bacteria</taxon>
        <taxon>Pseudomonadati</taxon>
        <taxon>Bacteroidota</taxon>
        <taxon>Cytophagia</taxon>
        <taxon>Cytophagales</taxon>
        <taxon>Flammeovirgaceae</taxon>
        <taxon>Marinigracilibium</taxon>
    </lineage>
</organism>
<accession>A0A848J425</accession>
<dbReference type="EMBL" id="JABBNU010000013">
    <property type="protein sequence ID" value="NMM50481.1"/>
    <property type="molecule type" value="Genomic_DNA"/>
</dbReference>
<reference evidence="2 3" key="1">
    <citation type="submission" date="2020-04" db="EMBL/GenBank/DDBJ databases">
        <title>Flammeovirgaceae bacterium KN852 isolated from deep sea.</title>
        <authorList>
            <person name="Zhang D.-C."/>
        </authorList>
    </citation>
    <scope>NUCLEOTIDE SEQUENCE [LARGE SCALE GENOMIC DNA]</scope>
    <source>
        <strain evidence="2 3">KN852</strain>
    </source>
</reference>
<feature type="domain" description="Secretion system C-terminal sorting" evidence="1">
    <location>
        <begin position="1324"/>
        <end position="1398"/>
    </location>
</feature>
<dbReference type="Pfam" id="PF13573">
    <property type="entry name" value="SprB"/>
    <property type="match status" value="4"/>
</dbReference>
<dbReference type="InterPro" id="IPR026444">
    <property type="entry name" value="Secre_tail"/>
</dbReference>
<name>A0A848J425_9BACT</name>
<comment type="caution">
    <text evidence="2">The sequence shown here is derived from an EMBL/GenBank/DDBJ whole genome shotgun (WGS) entry which is preliminary data.</text>
</comment>
<dbReference type="Proteomes" id="UP000559010">
    <property type="component" value="Unassembled WGS sequence"/>
</dbReference>
<sequence>MRKKYFFNIVLSLITFFNLYSQDYPYSLTFKELTVNSECFGPSAIFGINLYVDGEIVFQQTQSLTDNVPFNLNVLKRGNTDNVIEVKLVLLTSAVLGCSSDNTIEFVDYIDLRELPPLQTNQGTVSTELVYISNTASITYNFFYQIPEPKVSLDGSQSNYCLNESLSIRNELLSPNYVGLGIKYIYNINGQTTKVPIDNPDYCGDEIKKCDPGYLEDIGQEPAACCSYPQTIYEDRIVYNEFKTIDLTQFYPQSGQLIKVNSQLIKDMFSDLGESISENAIITIKAELHGGTVGKRYEINVGTFMLSPQGPEFNITKLGDACADSLKGGGGIEVQVTKPTVNNTYVAWVLPDGQSLQLNASDTIGFIKSDIKTVELNGINENIINDLKLGNNTVYVTNGGGSRGFCYNPDQTQQVSIETVTSPEISYLSFDSVTCNSMQDASIDVGFTGGSWESYTYSFSKAGTLLHSEEVDLLGQYPIDTVQVWQCSWLVDPKTNMLYEDCGYSDSIIYEDYNRNFDIANLSGGTYDLLIQDKCGSKINNTINIFEPEDITSSASSVDLTCFNEKDGKINISSIQNGSFEYAVVLKNSLGNVIDSSYTQANSKLYESLDAGQYEYTIYDAKNPQCATVTEAFDLKPATPLTADIIDFDSVSCFGLADGFIEIQASGGSLDYKFEVTDLTAGNLFVSNDNSLISGLSGGDYRIILKNENNYCSDQTEVSPSFNIYEPAEISIALDIDSITCFGDDDARITASVSGGAENFSYNWLRTNAGVESPMGINNSEIQNLYAADYRLIVTDGNNCDKVSETITIINPSQLLFDQLEALPVSCFGFNDGSLNVLASGGWGGYNYQFKTANEPETAFKPLDSTLELPGGLYDVRVTDEGNCILQTQNSLEVKEASSALTFQRNLQDFNGFEIACAGENSGTIDYTVSGGQSGPSGEYTFKTAVLGTVQSTGSLAGLSAGQHIIEIIDQYNCTLKDTVLLSEPAPLVLASLETVDVKCFGIDNGEITFSVSGGVPSYNYMVNGENITPSNEIINKTGLGQGDHIIDVVDANSCLLSETITINSLNPPIETNITALDISCFNANDGQINITSNGGVSPYTYSVNGNVLPGSMIDGLTAGEYIILLEDAEGCIKYDTVSLSEPSNIDVIDFVKLCKDQQLTLDPIAFDPAATYTWTLPDGSIVSGSEVLLSEAGEYFIKVDQSADCILYDTVSVETSELDFKVNFLMASKISTEDSLVIVDISNPKPDSINWYLPQGIEVIEDNGDNLILAPSAVGEYWLRFTAFAEGCFGERIKYFTVLTPEELATEEGRYVLGEMGLKVLKVYPNPVNTILKIEGESYQEDFLNLRLYDLNGTNIQNFNQQVSGVFAREIDLSTLEPDIYFLIIETKTDQIAIKVIKE</sequence>
<protein>
    <submittedName>
        <fullName evidence="2">T9SS type A sorting domain-containing protein</fullName>
    </submittedName>
</protein>
<dbReference type="Pfam" id="PF18962">
    <property type="entry name" value="Por_Secre_tail"/>
    <property type="match status" value="1"/>
</dbReference>
<dbReference type="RefSeq" id="WP_169684848.1">
    <property type="nucleotide sequence ID" value="NZ_JABBNU010000013.1"/>
</dbReference>
<keyword evidence="3" id="KW-1185">Reference proteome</keyword>
<gene>
    <name evidence="2" type="ORF">HH304_18875</name>
</gene>
<evidence type="ECO:0000313" key="2">
    <source>
        <dbReference type="EMBL" id="NMM50481.1"/>
    </source>
</evidence>
<proteinExistence type="predicted"/>
<dbReference type="NCBIfam" id="TIGR04183">
    <property type="entry name" value="Por_Secre_tail"/>
    <property type="match status" value="1"/>
</dbReference>